<evidence type="ECO:0000256" key="3">
    <source>
        <dbReference type="ARBA" id="ARBA00022801"/>
    </source>
</evidence>
<dbReference type="EC" id="3.1.1.29" evidence="1"/>
<dbReference type="Gene3D" id="3.40.50.1470">
    <property type="entry name" value="Peptidyl-tRNA hydrolase"/>
    <property type="match status" value="2"/>
</dbReference>
<dbReference type="InterPro" id="IPR018171">
    <property type="entry name" value="Pept_tRNA_hydro_CS"/>
</dbReference>
<proteinExistence type="inferred from homology"/>
<keyword evidence="3 7" id="KW-0378">Hydrolase</keyword>
<dbReference type="GO" id="GO:0000049">
    <property type="term" value="F:tRNA binding"/>
    <property type="evidence" value="ECO:0007669"/>
    <property type="project" value="UniProtKB-KW"/>
</dbReference>
<evidence type="ECO:0000256" key="1">
    <source>
        <dbReference type="ARBA" id="ARBA00013260"/>
    </source>
</evidence>
<dbReference type="PANTHER" id="PTHR17224:SF1">
    <property type="entry name" value="PEPTIDYL-TRNA HYDROLASE"/>
    <property type="match status" value="1"/>
</dbReference>
<accession>A0A955RQX9</accession>
<keyword evidence="2" id="KW-0820">tRNA-binding</keyword>
<dbReference type="InterPro" id="IPR001328">
    <property type="entry name" value="Pept_tRNA_hydro"/>
</dbReference>
<gene>
    <name evidence="7" type="ORF">KC614_01775</name>
</gene>
<evidence type="ECO:0000313" key="7">
    <source>
        <dbReference type="EMBL" id="MCA9391914.1"/>
    </source>
</evidence>
<comment type="similarity">
    <text evidence="5">Belongs to the PTH family.</text>
</comment>
<dbReference type="GO" id="GO:0004045">
    <property type="term" value="F:peptidyl-tRNA hydrolase activity"/>
    <property type="evidence" value="ECO:0007669"/>
    <property type="project" value="UniProtKB-EC"/>
</dbReference>
<dbReference type="Pfam" id="PF01195">
    <property type="entry name" value="Pept_tRNA_hydro"/>
    <property type="match status" value="2"/>
</dbReference>
<evidence type="ECO:0000256" key="5">
    <source>
        <dbReference type="ARBA" id="ARBA00038063"/>
    </source>
</evidence>
<sequence>MKILVGLGNPGSSYEKNRHNCGKIVVTSMGGVEGMTSMISDVFMNNSGTFVRKSLRKNNASVGDLYLVHDDWAFEVGDYKIQFGRGHNNHNGVKSVIDSLGTKDFWRVRVGIGMFSDGDESSEYVLSNFSNSELSVIKETAVRIKVDLERLQKDE</sequence>
<dbReference type="PANTHER" id="PTHR17224">
    <property type="entry name" value="PEPTIDYL-TRNA HYDROLASE"/>
    <property type="match status" value="1"/>
</dbReference>
<reference evidence="7" key="1">
    <citation type="submission" date="2020-04" db="EMBL/GenBank/DDBJ databases">
        <authorList>
            <person name="Zhang T."/>
        </authorList>
    </citation>
    <scope>NUCLEOTIDE SEQUENCE</scope>
    <source>
        <strain evidence="7">HKST-UBA03</strain>
    </source>
</reference>
<dbReference type="Proteomes" id="UP000751518">
    <property type="component" value="Unassembled WGS sequence"/>
</dbReference>
<dbReference type="PROSITE" id="PS01196">
    <property type="entry name" value="PEPT_TRNA_HYDROL_2"/>
    <property type="match status" value="1"/>
</dbReference>
<comment type="caution">
    <text evidence="7">The sequence shown here is derived from an EMBL/GenBank/DDBJ whole genome shotgun (WGS) entry which is preliminary data.</text>
</comment>
<dbReference type="InterPro" id="IPR036416">
    <property type="entry name" value="Pept_tRNA_hydro_sf"/>
</dbReference>
<organism evidence="7 8">
    <name type="scientific">candidate division WWE3 bacterium</name>
    <dbReference type="NCBI Taxonomy" id="2053526"/>
    <lineage>
        <taxon>Bacteria</taxon>
        <taxon>Katanobacteria</taxon>
    </lineage>
</organism>
<dbReference type="EMBL" id="JAGQKZ010000010">
    <property type="protein sequence ID" value="MCA9391914.1"/>
    <property type="molecule type" value="Genomic_DNA"/>
</dbReference>
<name>A0A955RQX9_UNCKA</name>
<evidence type="ECO:0000256" key="4">
    <source>
        <dbReference type="ARBA" id="ARBA00022884"/>
    </source>
</evidence>
<dbReference type="SUPFAM" id="SSF53178">
    <property type="entry name" value="Peptidyl-tRNA hydrolase-like"/>
    <property type="match status" value="1"/>
</dbReference>
<evidence type="ECO:0000313" key="8">
    <source>
        <dbReference type="Proteomes" id="UP000751518"/>
    </source>
</evidence>
<dbReference type="AlphaFoldDB" id="A0A955RQX9"/>
<evidence type="ECO:0000256" key="2">
    <source>
        <dbReference type="ARBA" id="ARBA00022555"/>
    </source>
</evidence>
<evidence type="ECO:0000256" key="6">
    <source>
        <dbReference type="ARBA" id="ARBA00050038"/>
    </source>
</evidence>
<reference evidence="7" key="2">
    <citation type="journal article" date="2021" name="Microbiome">
        <title>Successional dynamics and alternative stable states in a saline activated sludge microbial community over 9 years.</title>
        <authorList>
            <person name="Wang Y."/>
            <person name="Ye J."/>
            <person name="Ju F."/>
            <person name="Liu L."/>
            <person name="Boyd J.A."/>
            <person name="Deng Y."/>
            <person name="Parks D.H."/>
            <person name="Jiang X."/>
            <person name="Yin X."/>
            <person name="Woodcroft B.J."/>
            <person name="Tyson G.W."/>
            <person name="Hugenholtz P."/>
            <person name="Polz M.F."/>
            <person name="Zhang T."/>
        </authorList>
    </citation>
    <scope>NUCLEOTIDE SEQUENCE</scope>
    <source>
        <strain evidence="7">HKST-UBA03</strain>
    </source>
</reference>
<keyword evidence="4" id="KW-0694">RNA-binding</keyword>
<protein>
    <recommendedName>
        <fullName evidence="6">Peptidyl-tRNA hydrolase</fullName>
        <ecNumber evidence="1">3.1.1.29</ecNumber>
    </recommendedName>
</protein>